<evidence type="ECO:0000259" key="1">
    <source>
        <dbReference type="Pfam" id="PF14530"/>
    </source>
</evidence>
<dbReference type="OrthoDB" id="5192349at2"/>
<proteinExistence type="predicted"/>
<dbReference type="InterPro" id="IPR029447">
    <property type="entry name" value="DUF4439"/>
</dbReference>
<dbReference type="InterPro" id="IPR009078">
    <property type="entry name" value="Ferritin-like_SF"/>
</dbReference>
<comment type="caution">
    <text evidence="2">The sequence shown here is derived from an EMBL/GenBank/DDBJ whole genome shotgun (WGS) entry which is preliminary data.</text>
</comment>
<reference evidence="2" key="1">
    <citation type="submission" date="2021-01" db="EMBL/GenBank/DDBJ databases">
        <title>Whole genome shotgun sequence of Verrucosispora sediminis NBRC 107745.</title>
        <authorList>
            <person name="Komaki H."/>
            <person name="Tamura T."/>
        </authorList>
    </citation>
    <scope>NUCLEOTIDE SEQUENCE</scope>
    <source>
        <strain evidence="2">NBRC 107745</strain>
    </source>
</reference>
<dbReference type="AlphaFoldDB" id="A0A9W5USR1"/>
<keyword evidence="3" id="KW-1185">Reference proteome</keyword>
<evidence type="ECO:0000313" key="3">
    <source>
        <dbReference type="Proteomes" id="UP000607311"/>
    </source>
</evidence>
<sequence>MSGRIISESAEALASALTAEYAAIWAYGPVGVRLSGAERKAAVEAEASHRARRDALVVQLSTGGGSVPPDRAGYALPFPVIDRASALRLAVQVEERTAAFWRAALPVSSGAERERALAALVEYAVRATRWRRSAEITPLTVPFPGRPG</sequence>
<accession>A0A9W5USR1</accession>
<dbReference type="InterPro" id="IPR012347">
    <property type="entry name" value="Ferritin-like"/>
</dbReference>
<dbReference type="EMBL" id="BOPD01000017">
    <property type="protein sequence ID" value="GIJ33821.1"/>
    <property type="molecule type" value="Genomic_DNA"/>
</dbReference>
<dbReference type="CDD" id="cd00657">
    <property type="entry name" value="Ferritin_like"/>
    <property type="match status" value="1"/>
</dbReference>
<protein>
    <recommendedName>
        <fullName evidence="1">DUF4439 domain-containing protein</fullName>
    </recommendedName>
</protein>
<organism evidence="2 3">
    <name type="scientific">Micromonospora sediminimaris</name>
    <dbReference type="NCBI Taxonomy" id="547162"/>
    <lineage>
        <taxon>Bacteria</taxon>
        <taxon>Bacillati</taxon>
        <taxon>Actinomycetota</taxon>
        <taxon>Actinomycetes</taxon>
        <taxon>Micromonosporales</taxon>
        <taxon>Micromonosporaceae</taxon>
        <taxon>Micromonospora</taxon>
    </lineage>
</organism>
<dbReference type="Gene3D" id="1.20.1260.10">
    <property type="match status" value="1"/>
</dbReference>
<dbReference type="RefSeq" id="WP_093401639.1">
    <property type="nucleotide sequence ID" value="NZ_BOPD01000017.1"/>
</dbReference>
<dbReference type="Proteomes" id="UP000607311">
    <property type="component" value="Unassembled WGS sequence"/>
</dbReference>
<dbReference type="Pfam" id="PF14530">
    <property type="entry name" value="DUF4439"/>
    <property type="match status" value="1"/>
</dbReference>
<evidence type="ECO:0000313" key="2">
    <source>
        <dbReference type="EMBL" id="GIJ33821.1"/>
    </source>
</evidence>
<gene>
    <name evidence="2" type="ORF">Vse01_29690</name>
</gene>
<dbReference type="SUPFAM" id="SSF47240">
    <property type="entry name" value="Ferritin-like"/>
    <property type="match status" value="1"/>
</dbReference>
<name>A0A9W5USR1_9ACTN</name>
<feature type="domain" description="DUF4439" evidence="1">
    <location>
        <begin position="12"/>
        <end position="147"/>
    </location>
</feature>